<dbReference type="InParanoid" id="E4XXP8"/>
<dbReference type="SUPFAM" id="SSF50978">
    <property type="entry name" value="WD40 repeat-like"/>
    <property type="match status" value="1"/>
</dbReference>
<proteinExistence type="predicted"/>
<dbReference type="Proteomes" id="UP000001307">
    <property type="component" value="Unassembled WGS sequence"/>
</dbReference>
<evidence type="ECO:0000313" key="2">
    <source>
        <dbReference type="Proteomes" id="UP000001307"/>
    </source>
</evidence>
<sequence>MVFFDSYICLTTDSRVRILPLADFCESDVDPTRPLKAYEGVRGVADIYSASFEFAPGLHGGCTVATAVTHMPSTTSTGTYTLLDLCRLDDDCLECPINLSFAERGKASDMKFLSEGKLIYTTGQYTILLDKLDTPFYASKHIRDNHKLIGSRSNSSVICSTNPHSANHGAGKLVAEGFEDGFIRLWDATTNEKFFHHTIAMPRECRPSSIHVDGFHLTAAYFGPKSKLCTYDIRGNTIIPVLEGRVRY</sequence>
<reference evidence="1" key="1">
    <citation type="journal article" date="2010" name="Science">
        <title>Plasticity of animal genome architecture unmasked by rapid evolution of a pelagic tunicate.</title>
        <authorList>
            <person name="Denoeud F."/>
            <person name="Henriet S."/>
            <person name="Mungpakdee S."/>
            <person name="Aury J.M."/>
            <person name="Da Silva C."/>
            <person name="Brinkmann H."/>
            <person name="Mikhaleva J."/>
            <person name="Olsen L.C."/>
            <person name="Jubin C."/>
            <person name="Canestro C."/>
            <person name="Bouquet J.M."/>
            <person name="Danks G."/>
            <person name="Poulain J."/>
            <person name="Campsteijn C."/>
            <person name="Adamski M."/>
            <person name="Cross I."/>
            <person name="Yadetie F."/>
            <person name="Muffato M."/>
            <person name="Louis A."/>
            <person name="Butcher S."/>
            <person name="Tsagkogeorga G."/>
            <person name="Konrad A."/>
            <person name="Singh S."/>
            <person name="Jensen M.F."/>
            <person name="Cong E.H."/>
            <person name="Eikeseth-Otteraa H."/>
            <person name="Noel B."/>
            <person name="Anthouard V."/>
            <person name="Porcel B.M."/>
            <person name="Kachouri-Lafond R."/>
            <person name="Nishino A."/>
            <person name="Ugolini M."/>
            <person name="Chourrout P."/>
            <person name="Nishida H."/>
            <person name="Aasland R."/>
            <person name="Huzurbazar S."/>
            <person name="Westhof E."/>
            <person name="Delsuc F."/>
            <person name="Lehrach H."/>
            <person name="Reinhardt R."/>
            <person name="Weissenbach J."/>
            <person name="Roy S.W."/>
            <person name="Artiguenave F."/>
            <person name="Postlethwait J.H."/>
            <person name="Manak J.R."/>
            <person name="Thompson E.M."/>
            <person name="Jaillon O."/>
            <person name="Du Pasquier L."/>
            <person name="Boudinot P."/>
            <person name="Liberles D.A."/>
            <person name="Volff J.N."/>
            <person name="Philippe H."/>
            <person name="Lenhard B."/>
            <person name="Roest Crollius H."/>
            <person name="Wincker P."/>
            <person name="Chourrout D."/>
        </authorList>
    </citation>
    <scope>NUCLEOTIDE SEQUENCE [LARGE SCALE GENOMIC DNA]</scope>
</reference>
<evidence type="ECO:0000313" key="1">
    <source>
        <dbReference type="EMBL" id="CBY14442.1"/>
    </source>
</evidence>
<keyword evidence="2" id="KW-1185">Reference proteome</keyword>
<dbReference type="EMBL" id="FN653286">
    <property type="protein sequence ID" value="CBY14442.1"/>
    <property type="molecule type" value="Genomic_DNA"/>
</dbReference>
<dbReference type="AlphaFoldDB" id="E4XXP8"/>
<protein>
    <submittedName>
        <fullName evidence="1">Uncharacterized protein</fullName>
    </submittedName>
</protein>
<name>E4XXP8_OIKDI</name>
<dbReference type="InterPro" id="IPR036322">
    <property type="entry name" value="WD40_repeat_dom_sf"/>
</dbReference>
<gene>
    <name evidence="1" type="ORF">GSOID_T00007442001</name>
</gene>
<accession>E4XXP8</accession>
<organism evidence="1">
    <name type="scientific">Oikopleura dioica</name>
    <name type="common">Tunicate</name>
    <dbReference type="NCBI Taxonomy" id="34765"/>
    <lineage>
        <taxon>Eukaryota</taxon>
        <taxon>Metazoa</taxon>
        <taxon>Chordata</taxon>
        <taxon>Tunicata</taxon>
        <taxon>Appendicularia</taxon>
        <taxon>Copelata</taxon>
        <taxon>Oikopleuridae</taxon>
        <taxon>Oikopleura</taxon>
    </lineage>
</organism>